<protein>
    <submittedName>
        <fullName evidence="1">Uncharacterized protein</fullName>
    </submittedName>
</protein>
<dbReference type="Proteomes" id="UP000095131">
    <property type="component" value="Unassembled WGS sequence"/>
</dbReference>
<organism evidence="1 2">
    <name type="scientific">Vibrio scophthalmi</name>
    <dbReference type="NCBI Taxonomy" id="45658"/>
    <lineage>
        <taxon>Bacteria</taxon>
        <taxon>Pseudomonadati</taxon>
        <taxon>Pseudomonadota</taxon>
        <taxon>Gammaproteobacteria</taxon>
        <taxon>Vibrionales</taxon>
        <taxon>Vibrionaceae</taxon>
        <taxon>Vibrio</taxon>
    </lineage>
</organism>
<sequence length="87" mass="10124">MRSKERSFGCKKNQIDRSYSNIFSFWTYYPETYETKLMKQTIQFSGSQRTQVAVKNPANAETSLINSSSKNDQLDRLRRICAFGGLR</sequence>
<comment type="caution">
    <text evidence="1">The sequence shown here is derived from an EMBL/GenBank/DDBJ whole genome shotgun (WGS) entry which is preliminary data.</text>
</comment>
<dbReference type="AlphaFoldDB" id="A0A1E3WL80"/>
<dbReference type="EMBL" id="MDCJ01000003">
    <property type="protein sequence ID" value="ODS09742.1"/>
    <property type="molecule type" value="Genomic_DNA"/>
</dbReference>
<name>A0A1E3WL80_9VIBR</name>
<evidence type="ECO:0000313" key="1">
    <source>
        <dbReference type="EMBL" id="ODS09742.1"/>
    </source>
</evidence>
<evidence type="ECO:0000313" key="2">
    <source>
        <dbReference type="Proteomes" id="UP000095131"/>
    </source>
</evidence>
<gene>
    <name evidence="1" type="ORF">VSF3289_03204</name>
</gene>
<accession>A0A1E3WL80</accession>
<proteinExistence type="predicted"/>
<reference evidence="1 2" key="1">
    <citation type="submission" date="2016-08" db="EMBL/GenBank/DDBJ databases">
        <title>Genome sequencing of Vibrio scophthalmi strain FP3289, an isolated from Paralichthys olivaceus.</title>
        <authorList>
            <person name="Han H.-J."/>
        </authorList>
    </citation>
    <scope>NUCLEOTIDE SEQUENCE [LARGE SCALE GENOMIC DNA]</scope>
    <source>
        <strain evidence="1 2">FP3289</strain>
    </source>
</reference>